<evidence type="ECO:0000313" key="2">
    <source>
        <dbReference type="EMBL" id="KAA6365675.1"/>
    </source>
</evidence>
<feature type="compositionally biased region" description="Basic and acidic residues" evidence="1">
    <location>
        <begin position="21"/>
        <end position="47"/>
    </location>
</feature>
<sequence>PKTRQKQSPILILISRISWTEKERDQDRREGSDLENRETDKENRGILDRNGLCG</sequence>
<dbReference type="EMBL" id="SNRW01020222">
    <property type="protein sequence ID" value="KAA6365675.1"/>
    <property type="molecule type" value="Genomic_DNA"/>
</dbReference>
<name>A0A5J4U7G8_9EUKA</name>
<comment type="caution">
    <text evidence="2">The sequence shown here is derived from an EMBL/GenBank/DDBJ whole genome shotgun (WGS) entry which is preliminary data.</text>
</comment>
<proteinExistence type="predicted"/>
<feature type="non-terminal residue" evidence="2">
    <location>
        <position position="1"/>
    </location>
</feature>
<dbReference type="Proteomes" id="UP000324800">
    <property type="component" value="Unassembled WGS sequence"/>
</dbReference>
<protein>
    <submittedName>
        <fullName evidence="2">Uncharacterized protein</fullName>
    </submittedName>
</protein>
<evidence type="ECO:0000256" key="1">
    <source>
        <dbReference type="SAM" id="MobiDB-lite"/>
    </source>
</evidence>
<gene>
    <name evidence="2" type="ORF">EZS28_038795</name>
</gene>
<reference evidence="2 3" key="1">
    <citation type="submission" date="2019-03" db="EMBL/GenBank/DDBJ databases">
        <title>Single cell metagenomics reveals metabolic interactions within the superorganism composed of flagellate Streblomastix strix and complex community of Bacteroidetes bacteria on its surface.</title>
        <authorList>
            <person name="Treitli S.C."/>
            <person name="Kolisko M."/>
            <person name="Husnik F."/>
            <person name="Keeling P."/>
            <person name="Hampl V."/>
        </authorList>
    </citation>
    <scope>NUCLEOTIDE SEQUENCE [LARGE SCALE GENOMIC DNA]</scope>
    <source>
        <strain evidence="2">ST1C</strain>
    </source>
</reference>
<organism evidence="2 3">
    <name type="scientific">Streblomastix strix</name>
    <dbReference type="NCBI Taxonomy" id="222440"/>
    <lineage>
        <taxon>Eukaryota</taxon>
        <taxon>Metamonada</taxon>
        <taxon>Preaxostyla</taxon>
        <taxon>Oxymonadida</taxon>
        <taxon>Streblomastigidae</taxon>
        <taxon>Streblomastix</taxon>
    </lineage>
</organism>
<dbReference type="AlphaFoldDB" id="A0A5J4U7G8"/>
<feature type="region of interest" description="Disordered" evidence="1">
    <location>
        <begin position="21"/>
        <end position="54"/>
    </location>
</feature>
<accession>A0A5J4U7G8</accession>
<evidence type="ECO:0000313" key="3">
    <source>
        <dbReference type="Proteomes" id="UP000324800"/>
    </source>
</evidence>